<protein>
    <submittedName>
        <fullName evidence="2">Uncharacterized protein</fullName>
    </submittedName>
</protein>
<feature type="compositionally biased region" description="Basic residues" evidence="1">
    <location>
        <begin position="75"/>
        <end position="90"/>
    </location>
</feature>
<feature type="compositionally biased region" description="Acidic residues" evidence="1">
    <location>
        <begin position="779"/>
        <end position="800"/>
    </location>
</feature>
<feature type="compositionally biased region" description="Polar residues" evidence="1">
    <location>
        <begin position="33"/>
        <end position="43"/>
    </location>
</feature>
<dbReference type="Proteomes" id="UP000294933">
    <property type="component" value="Unassembled WGS sequence"/>
</dbReference>
<evidence type="ECO:0000313" key="3">
    <source>
        <dbReference type="Proteomes" id="UP000294933"/>
    </source>
</evidence>
<feature type="compositionally biased region" description="Polar residues" evidence="1">
    <location>
        <begin position="364"/>
        <end position="379"/>
    </location>
</feature>
<dbReference type="VEuPathDB" id="FungiDB:BD410DRAFT_786706"/>
<gene>
    <name evidence="2" type="ORF">BD410DRAFT_786706</name>
</gene>
<accession>A0A4Y7Q9V3</accession>
<feature type="compositionally biased region" description="Low complexity" evidence="1">
    <location>
        <begin position="480"/>
        <end position="502"/>
    </location>
</feature>
<feature type="compositionally biased region" description="Low complexity" evidence="1">
    <location>
        <begin position="345"/>
        <end position="357"/>
    </location>
</feature>
<feature type="compositionally biased region" description="Low complexity" evidence="1">
    <location>
        <begin position="448"/>
        <end position="461"/>
    </location>
</feature>
<sequence>MVVTRKAPSTPLPPTSRTPSSQGTHRTNKGKAPQSSSLATSGDGNEPHDADDPHSAPQFADDAVFSDGSPSPKKSTSKNKKKGGAKKHHVIHRNQKLGWTDTLARLFLLCFTIYSLSVCPSDNELKNPVCRGLSEYRRLVIEPYLIPPVQRALAHPAVAPIVTRAKPIYAATVRTTKPIYKRTKREWRKRVVPQWNKRVVPFVRPYIQRVESAVAPYTARVQAEYAIRVVPRVAQLQKAARRVQPHVVLAVAHAYDAYDASKPYVRRSLVQLGRIPPLFVRYVLNPLGDARRVYVDAHVARMLEKAKELSSGAPREKQPIPPFVKEDTPTTPEIQLPPIPKPTDSAAKSASSIIAASEHLENLTEPSSSELHTPETSVEIQLPPIPEPTDSAAASAASIIAVSEHLDDLTSPTITPENTSAYLASSVVAQSVVELSSSAVPEPEPVQSVVASSSTEVESSPTPSPTPEPTIDIPAESEAPSSLTVESESTPPSTPSSTPESSIDIDVDSFFAELESDDSEPSIAPKPTETPSEFTEEDLAKFRAERREKTIEDRKNIMARHDAWEAKLEEAVPKQRKALRKALVALRKTSLADLKAGHPVLTDVEKLHTEAEKSLKGTEAYLSKLKGEVKPLEERRVMWEQVLGKVEERFAKKTQSVEKAVNEWYGKLLEKEEKAIEDAAAPLKDLGLDGQADIGYDYAWLDDVTPVDWKRYHDLVRVHKDFLEHARTVQQGTHPSPPVNPVLPYLQELESDVNDVVVGFETRMRRIRREGARLFGGEVEGDDGEEEEDIDGEEDESEPESEAKDPEVSILPIPKPDTQAAHLPLEGIIIGRGEDEVLSALAKAEEPVAAETHAGRLMSEVVDAKETKAVSAGEESSTAGVVHEEL</sequence>
<evidence type="ECO:0000256" key="1">
    <source>
        <dbReference type="SAM" id="MobiDB-lite"/>
    </source>
</evidence>
<feature type="region of interest" description="Disordered" evidence="1">
    <location>
        <begin position="306"/>
        <end position="393"/>
    </location>
</feature>
<feature type="region of interest" description="Disordered" evidence="1">
    <location>
        <begin position="775"/>
        <end position="818"/>
    </location>
</feature>
<feature type="compositionally biased region" description="Basic and acidic residues" evidence="1">
    <location>
        <begin position="306"/>
        <end position="328"/>
    </location>
</feature>
<keyword evidence="3" id="KW-1185">Reference proteome</keyword>
<organism evidence="2 3">
    <name type="scientific">Rickenella mellea</name>
    <dbReference type="NCBI Taxonomy" id="50990"/>
    <lineage>
        <taxon>Eukaryota</taxon>
        <taxon>Fungi</taxon>
        <taxon>Dikarya</taxon>
        <taxon>Basidiomycota</taxon>
        <taxon>Agaricomycotina</taxon>
        <taxon>Agaricomycetes</taxon>
        <taxon>Hymenochaetales</taxon>
        <taxon>Rickenellaceae</taxon>
        <taxon>Rickenella</taxon>
    </lineage>
</organism>
<name>A0A4Y7Q9V3_9AGAM</name>
<dbReference type="OrthoDB" id="3260408at2759"/>
<dbReference type="STRING" id="50990.A0A4Y7Q9V3"/>
<dbReference type="EMBL" id="ML170168">
    <property type="protein sequence ID" value="TDL23998.1"/>
    <property type="molecule type" value="Genomic_DNA"/>
</dbReference>
<proteinExistence type="predicted"/>
<feature type="compositionally biased region" description="Basic and acidic residues" evidence="1">
    <location>
        <begin position="45"/>
        <end position="54"/>
    </location>
</feature>
<feature type="region of interest" description="Disordered" evidence="1">
    <location>
        <begin position="437"/>
        <end position="537"/>
    </location>
</feature>
<evidence type="ECO:0000313" key="2">
    <source>
        <dbReference type="EMBL" id="TDL23998.1"/>
    </source>
</evidence>
<dbReference type="AlphaFoldDB" id="A0A4Y7Q9V3"/>
<reference evidence="2 3" key="1">
    <citation type="submission" date="2018-06" db="EMBL/GenBank/DDBJ databases">
        <title>A transcriptomic atlas of mushroom development highlights an independent origin of complex multicellularity.</title>
        <authorList>
            <consortium name="DOE Joint Genome Institute"/>
            <person name="Krizsan K."/>
            <person name="Almasi E."/>
            <person name="Merenyi Z."/>
            <person name="Sahu N."/>
            <person name="Viragh M."/>
            <person name="Koszo T."/>
            <person name="Mondo S."/>
            <person name="Kiss B."/>
            <person name="Balint B."/>
            <person name="Kues U."/>
            <person name="Barry K."/>
            <person name="Hegedus J.C."/>
            <person name="Henrissat B."/>
            <person name="Johnson J."/>
            <person name="Lipzen A."/>
            <person name="Ohm R."/>
            <person name="Nagy I."/>
            <person name="Pangilinan J."/>
            <person name="Yan J."/>
            <person name="Xiong Y."/>
            <person name="Grigoriev I.V."/>
            <person name="Hibbett D.S."/>
            <person name="Nagy L.G."/>
        </authorList>
    </citation>
    <scope>NUCLEOTIDE SEQUENCE [LARGE SCALE GENOMIC DNA]</scope>
    <source>
        <strain evidence="2 3">SZMC22713</strain>
    </source>
</reference>
<feature type="region of interest" description="Disordered" evidence="1">
    <location>
        <begin position="1"/>
        <end position="90"/>
    </location>
</feature>